<comment type="catalytic activity">
    <reaction evidence="5">
        <text>(6S)-5-formyl-5,6,7,8-tetrahydrofolate + ATP = (6R)-5,10-methenyltetrahydrofolate + ADP + phosphate</text>
        <dbReference type="Rhea" id="RHEA:10488"/>
        <dbReference type="ChEBI" id="CHEBI:30616"/>
        <dbReference type="ChEBI" id="CHEBI:43474"/>
        <dbReference type="ChEBI" id="CHEBI:57455"/>
        <dbReference type="ChEBI" id="CHEBI:57457"/>
        <dbReference type="ChEBI" id="CHEBI:456216"/>
        <dbReference type="EC" id="6.3.3.2"/>
    </reaction>
</comment>
<dbReference type="AlphaFoldDB" id="A0A7T5VC60"/>
<keyword evidence="7" id="KW-1185">Reference proteome</keyword>
<feature type="binding site" evidence="4">
    <location>
        <position position="44"/>
    </location>
    <ligand>
        <name>substrate</name>
    </ligand>
</feature>
<dbReference type="EC" id="6.3.3.2" evidence="5"/>
<dbReference type="KEGG" id="dog:HP555_04065"/>
<evidence type="ECO:0000313" key="6">
    <source>
        <dbReference type="EMBL" id="QQG65101.1"/>
    </source>
</evidence>
<evidence type="ECO:0000256" key="1">
    <source>
        <dbReference type="ARBA" id="ARBA00010638"/>
    </source>
</evidence>
<keyword evidence="5" id="KW-0479">Metal-binding</keyword>
<dbReference type="PANTHER" id="PTHR23407:SF1">
    <property type="entry name" value="5-FORMYLTETRAHYDROFOLATE CYCLO-LIGASE"/>
    <property type="match status" value="1"/>
</dbReference>
<dbReference type="PANTHER" id="PTHR23407">
    <property type="entry name" value="ATPASE INHIBITOR/5-FORMYLTETRAHYDROFOLATE CYCLO-LIGASE"/>
    <property type="match status" value="1"/>
</dbReference>
<dbReference type="InterPro" id="IPR037171">
    <property type="entry name" value="NagB/RpiA_transferase-like"/>
</dbReference>
<evidence type="ECO:0000313" key="7">
    <source>
        <dbReference type="Proteomes" id="UP000596092"/>
    </source>
</evidence>
<dbReference type="EMBL" id="CP054140">
    <property type="protein sequence ID" value="QQG65101.1"/>
    <property type="molecule type" value="Genomic_DNA"/>
</dbReference>
<dbReference type="SUPFAM" id="SSF100950">
    <property type="entry name" value="NagB/RpiA/CoA transferase-like"/>
    <property type="match status" value="1"/>
</dbReference>
<name>A0A7T5VC60_9BACT</name>
<reference evidence="6 7" key="1">
    <citation type="submission" date="2020-05" db="EMBL/GenBank/DDBJ databases">
        <title>Complete genome of Desulfobulbus oligotrophicus.</title>
        <authorList>
            <person name="Podar M."/>
        </authorList>
    </citation>
    <scope>NUCLEOTIDE SEQUENCE [LARGE SCALE GENOMIC DNA]</scope>
    <source>
        <strain evidence="6 7">Prop6</strain>
    </source>
</reference>
<evidence type="ECO:0000256" key="4">
    <source>
        <dbReference type="PIRSR" id="PIRSR006806-1"/>
    </source>
</evidence>
<dbReference type="GO" id="GO:0035999">
    <property type="term" value="P:tetrahydrofolate interconversion"/>
    <property type="evidence" value="ECO:0007669"/>
    <property type="project" value="TreeGrafter"/>
</dbReference>
<evidence type="ECO:0000256" key="2">
    <source>
        <dbReference type="ARBA" id="ARBA00022741"/>
    </source>
</evidence>
<dbReference type="InterPro" id="IPR024185">
    <property type="entry name" value="FTHF_cligase-like_sf"/>
</dbReference>
<dbReference type="GO" id="GO:0005524">
    <property type="term" value="F:ATP binding"/>
    <property type="evidence" value="ECO:0007669"/>
    <property type="project" value="UniProtKB-KW"/>
</dbReference>
<organism evidence="6 7">
    <name type="scientific">Desulfobulbus oligotrophicus</name>
    <dbReference type="NCBI Taxonomy" id="1909699"/>
    <lineage>
        <taxon>Bacteria</taxon>
        <taxon>Pseudomonadati</taxon>
        <taxon>Thermodesulfobacteriota</taxon>
        <taxon>Desulfobulbia</taxon>
        <taxon>Desulfobulbales</taxon>
        <taxon>Desulfobulbaceae</taxon>
        <taxon>Desulfobulbus</taxon>
    </lineage>
</organism>
<keyword evidence="3 4" id="KW-0067">ATP-binding</keyword>
<dbReference type="GO" id="GO:0046872">
    <property type="term" value="F:metal ion binding"/>
    <property type="evidence" value="ECO:0007669"/>
    <property type="project" value="UniProtKB-KW"/>
</dbReference>
<feature type="binding site" evidence="4">
    <location>
        <begin position="126"/>
        <end position="134"/>
    </location>
    <ligand>
        <name>ATP</name>
        <dbReference type="ChEBI" id="CHEBI:30616"/>
    </ligand>
</feature>
<dbReference type="Pfam" id="PF01812">
    <property type="entry name" value="5-FTHF_cyc-lig"/>
    <property type="match status" value="1"/>
</dbReference>
<dbReference type="Proteomes" id="UP000596092">
    <property type="component" value="Chromosome"/>
</dbReference>
<dbReference type="GO" id="GO:0009396">
    <property type="term" value="P:folic acid-containing compound biosynthetic process"/>
    <property type="evidence" value="ECO:0007669"/>
    <property type="project" value="TreeGrafter"/>
</dbReference>
<keyword evidence="2 4" id="KW-0547">Nucleotide-binding</keyword>
<keyword evidence="6" id="KW-0436">Ligase</keyword>
<evidence type="ECO:0000256" key="3">
    <source>
        <dbReference type="ARBA" id="ARBA00022840"/>
    </source>
</evidence>
<dbReference type="NCBIfam" id="TIGR02727">
    <property type="entry name" value="MTHFS_bact"/>
    <property type="match status" value="1"/>
</dbReference>
<dbReference type="Gene3D" id="3.40.50.10420">
    <property type="entry name" value="NagB/RpiA/CoA transferase-like"/>
    <property type="match status" value="1"/>
</dbReference>
<dbReference type="PIRSF" id="PIRSF006806">
    <property type="entry name" value="FTHF_cligase"/>
    <property type="match status" value="1"/>
</dbReference>
<dbReference type="InterPro" id="IPR002698">
    <property type="entry name" value="FTHF_cligase"/>
</dbReference>
<sequence length="193" mass="21644">MRERDSLSPEEREQRSKQIAERLLTDPLVKRHQTFFIYCSYRSEVATNDLIKGFLQAEKIVAVPLCLPEQAGMQAVTITDATRDLCCGYRSIPEPIPSIARKQTLTPSQIDVAIIPGVVFDRSGHRLGYGGGYYDRFLGGLAPQAVRIGLAFSCQLVHLLPALPHDIPMDVVITEEELLRWPRLEKVLNSSVQ</sequence>
<keyword evidence="5" id="KW-0460">Magnesium</keyword>
<gene>
    <name evidence="6" type="ORF">HP555_04065</name>
</gene>
<proteinExistence type="inferred from homology"/>
<comment type="cofactor">
    <cofactor evidence="5">
        <name>Mg(2+)</name>
        <dbReference type="ChEBI" id="CHEBI:18420"/>
    </cofactor>
</comment>
<dbReference type="GO" id="GO:0030272">
    <property type="term" value="F:5-formyltetrahydrofolate cyclo-ligase activity"/>
    <property type="evidence" value="ECO:0007669"/>
    <property type="project" value="UniProtKB-EC"/>
</dbReference>
<evidence type="ECO:0000256" key="5">
    <source>
        <dbReference type="RuleBase" id="RU361279"/>
    </source>
</evidence>
<accession>A0A7T5VC60</accession>
<comment type="similarity">
    <text evidence="1 5">Belongs to the 5-formyltetrahydrofolate cyclo-ligase family.</text>
</comment>
<protein>
    <recommendedName>
        <fullName evidence="5">5-formyltetrahydrofolate cyclo-ligase</fullName>
        <ecNumber evidence="5">6.3.3.2</ecNumber>
    </recommendedName>
</protein>